<dbReference type="AlphaFoldDB" id="A0A840BPB0"/>
<comment type="caution">
    <text evidence="2">The sequence shown here is derived from an EMBL/GenBank/DDBJ whole genome shotgun (WGS) entry which is preliminary data.</text>
</comment>
<feature type="signal peptide" evidence="1">
    <location>
        <begin position="1"/>
        <end position="18"/>
    </location>
</feature>
<proteinExistence type="predicted"/>
<accession>A0A840BPB0</accession>
<evidence type="ECO:0000313" key="2">
    <source>
        <dbReference type="EMBL" id="MBB4013512.1"/>
    </source>
</evidence>
<dbReference type="EMBL" id="JACIET010000002">
    <property type="protein sequence ID" value="MBB4013512.1"/>
    <property type="molecule type" value="Genomic_DNA"/>
</dbReference>
<dbReference type="InterPro" id="IPR024453">
    <property type="entry name" value="Peptidase_C92"/>
</dbReference>
<dbReference type="Pfam" id="PF05708">
    <property type="entry name" value="Peptidase_C92"/>
    <property type="match status" value="1"/>
</dbReference>
<reference evidence="2 3" key="1">
    <citation type="submission" date="2020-08" db="EMBL/GenBank/DDBJ databases">
        <title>Genomic Encyclopedia of Type Strains, Phase IV (KMG-IV): sequencing the most valuable type-strain genomes for metagenomic binning, comparative biology and taxonomic classification.</title>
        <authorList>
            <person name="Goeker M."/>
        </authorList>
    </citation>
    <scope>NUCLEOTIDE SEQUENCE [LARGE SCALE GENOMIC DNA]</scope>
    <source>
        <strain evidence="2 3">DSM 106739</strain>
    </source>
</reference>
<protein>
    <submittedName>
        <fullName evidence="2">Cell wall-associated NlpC family hydrolase</fullName>
    </submittedName>
</protein>
<dbReference type="Proteomes" id="UP000561045">
    <property type="component" value="Unassembled WGS sequence"/>
</dbReference>
<dbReference type="NCBIfam" id="NF008552">
    <property type="entry name" value="PRK11479.1"/>
    <property type="match status" value="1"/>
</dbReference>
<dbReference type="InterPro" id="IPR038765">
    <property type="entry name" value="Papain-like_cys_pep_sf"/>
</dbReference>
<name>A0A840BPB0_9RHOO</name>
<dbReference type="Gene3D" id="3.90.1720.10">
    <property type="entry name" value="endopeptidase domain like (from Nostoc punctiforme)"/>
    <property type="match status" value="1"/>
</dbReference>
<evidence type="ECO:0000256" key="1">
    <source>
        <dbReference type="SAM" id="SignalP"/>
    </source>
</evidence>
<keyword evidence="1" id="KW-0732">Signal</keyword>
<organism evidence="2 3">
    <name type="scientific">Niveibacterium umoris</name>
    <dbReference type="NCBI Taxonomy" id="1193620"/>
    <lineage>
        <taxon>Bacteria</taxon>
        <taxon>Pseudomonadati</taxon>
        <taxon>Pseudomonadota</taxon>
        <taxon>Betaproteobacteria</taxon>
        <taxon>Rhodocyclales</taxon>
        <taxon>Rhodocyclaceae</taxon>
        <taxon>Niveibacterium</taxon>
    </lineage>
</organism>
<dbReference type="RefSeq" id="WP_207064442.1">
    <property type="nucleotide sequence ID" value="NZ_BAABLE010000005.1"/>
</dbReference>
<keyword evidence="2" id="KW-0378">Hydrolase</keyword>
<keyword evidence="3" id="KW-1185">Reference proteome</keyword>
<dbReference type="GO" id="GO:0016787">
    <property type="term" value="F:hydrolase activity"/>
    <property type="evidence" value="ECO:0007669"/>
    <property type="project" value="UniProtKB-KW"/>
</dbReference>
<sequence>MFQRLFLMLVLLSCTACATQVARDPLQAMEPGGEKPIAFQNPNLTPQQGGLLIGSQLLHAGDILLSAAHGVTSAGIRLFTLAPVSHAALYIGDDQVAEAVGEGVRVRSVREVLDEESVVVAFRHPAVDASAAAKMRSFAQAQVGHPYNFVGVLMQAPFSVERRVCELPTLPASLRDACITGLATVQLGFDRGDDSRFFCSQFVLEAYREAGVPITKADPTWVSPADILHMREGDVSSIRIEQPLSYVGHLKLPEAQPAPVLPPNGA</sequence>
<dbReference type="SUPFAM" id="SSF54001">
    <property type="entry name" value="Cysteine proteinases"/>
    <property type="match status" value="1"/>
</dbReference>
<gene>
    <name evidence="2" type="ORF">GGR36_002858</name>
</gene>
<feature type="chain" id="PRO_5032929278" evidence="1">
    <location>
        <begin position="19"/>
        <end position="266"/>
    </location>
</feature>
<evidence type="ECO:0000313" key="3">
    <source>
        <dbReference type="Proteomes" id="UP000561045"/>
    </source>
</evidence>